<dbReference type="EMBL" id="JAFREM010000020">
    <property type="protein sequence ID" value="MBO1307218.1"/>
    <property type="molecule type" value="Genomic_DNA"/>
</dbReference>
<sequence length="187" mass="21618">MDSFENICQLINEKLKQKQPLFVAIDGRCASGKTTLAKKLQAHFSCPVIAMDDFFLQPQQRTEERLAQPGGNVDRERFFQEVLKPLKEKQEACYRPYDCQSQSFLPAIAVEKSDLYLVEGSYACHPEIATEYDLKLFLTTTVEKQLARLEKRNPQKLKQFQERWIPLEESYFSAYPIEKAADLVVTT</sequence>
<name>A0ABS3LDU8_9ENTE</name>
<organism evidence="1 2">
    <name type="scientific">Candidatus Enterococcus moelleringii</name>
    <dbReference type="NCBI Taxonomy" id="2815325"/>
    <lineage>
        <taxon>Bacteria</taxon>
        <taxon>Bacillati</taxon>
        <taxon>Bacillota</taxon>
        <taxon>Bacilli</taxon>
        <taxon>Lactobacillales</taxon>
        <taxon>Enterococcaceae</taxon>
        <taxon>Enterococcus</taxon>
    </lineage>
</organism>
<protein>
    <recommendedName>
        <fullName evidence="3">Uridine kinase</fullName>
    </recommendedName>
</protein>
<dbReference type="PANTHER" id="PTHR10285">
    <property type="entry name" value="URIDINE KINASE"/>
    <property type="match status" value="1"/>
</dbReference>
<reference evidence="1 2" key="1">
    <citation type="submission" date="2021-03" db="EMBL/GenBank/DDBJ databases">
        <title>Enterococcal diversity collection.</title>
        <authorList>
            <person name="Gilmore M.S."/>
            <person name="Schwartzman J."/>
            <person name="Van Tyne D."/>
            <person name="Martin M."/>
            <person name="Earl A.M."/>
            <person name="Manson A.L."/>
            <person name="Straub T."/>
            <person name="Salamzade R."/>
            <person name="Saavedra J."/>
            <person name="Lebreton F."/>
            <person name="Prichula J."/>
            <person name="Schaufler K."/>
            <person name="Gaca A."/>
            <person name="Sgardioli B."/>
            <person name="Wagenaar J."/>
            <person name="Strong T."/>
        </authorList>
    </citation>
    <scope>NUCLEOTIDE SEQUENCE [LARGE SCALE GENOMIC DNA]</scope>
    <source>
        <strain evidence="1 2">669A</strain>
    </source>
</reference>
<proteinExistence type="predicted"/>
<gene>
    <name evidence="1" type="ORF">JZO70_13660</name>
</gene>
<evidence type="ECO:0000313" key="2">
    <source>
        <dbReference type="Proteomes" id="UP000664601"/>
    </source>
</evidence>
<dbReference type="SUPFAM" id="SSF52540">
    <property type="entry name" value="P-loop containing nucleoside triphosphate hydrolases"/>
    <property type="match status" value="1"/>
</dbReference>
<dbReference type="InterPro" id="IPR027417">
    <property type="entry name" value="P-loop_NTPase"/>
</dbReference>
<evidence type="ECO:0008006" key="3">
    <source>
        <dbReference type="Google" id="ProtNLM"/>
    </source>
</evidence>
<dbReference type="Proteomes" id="UP000664601">
    <property type="component" value="Unassembled WGS sequence"/>
</dbReference>
<dbReference type="Gene3D" id="3.40.50.300">
    <property type="entry name" value="P-loop containing nucleotide triphosphate hydrolases"/>
    <property type="match status" value="1"/>
</dbReference>
<comment type="caution">
    <text evidence="1">The sequence shown here is derived from an EMBL/GenBank/DDBJ whole genome shotgun (WGS) entry which is preliminary data.</text>
</comment>
<keyword evidence="2" id="KW-1185">Reference proteome</keyword>
<dbReference type="RefSeq" id="WP_207674145.1">
    <property type="nucleotide sequence ID" value="NZ_JAFREM010000020.1"/>
</dbReference>
<accession>A0ABS3LDU8</accession>
<evidence type="ECO:0000313" key="1">
    <source>
        <dbReference type="EMBL" id="MBO1307218.1"/>
    </source>
</evidence>